<dbReference type="PANTHER" id="PTHR43523:SF2">
    <property type="entry name" value="GLUCOSE-1-PHOSPHATE ADENYLYLTRANSFERASE"/>
    <property type="match status" value="1"/>
</dbReference>
<dbReference type="RefSeq" id="WP_107138765.1">
    <property type="nucleotide sequence ID" value="NZ_PYSV01000014.1"/>
</dbReference>
<keyword evidence="8" id="KW-1185">Reference proteome</keyword>
<evidence type="ECO:0000259" key="5">
    <source>
        <dbReference type="Pfam" id="PF00483"/>
    </source>
</evidence>
<dbReference type="PANTHER" id="PTHR43523">
    <property type="entry name" value="GLUCOSE-1-PHOSPHATE ADENYLYLTRANSFERASE-RELATED"/>
    <property type="match status" value="1"/>
</dbReference>
<dbReference type="OrthoDB" id="9801810at2"/>
<gene>
    <name evidence="7" type="ORF">C8263_14015</name>
</gene>
<dbReference type="Gene3D" id="2.160.10.10">
    <property type="entry name" value="Hexapeptide repeat proteins"/>
    <property type="match status" value="1"/>
</dbReference>
<organism evidence="7 8">
    <name type="scientific">Deinococcus arcticus</name>
    <dbReference type="NCBI Taxonomy" id="2136176"/>
    <lineage>
        <taxon>Bacteria</taxon>
        <taxon>Thermotogati</taxon>
        <taxon>Deinococcota</taxon>
        <taxon>Deinococci</taxon>
        <taxon>Deinococcales</taxon>
        <taxon>Deinococcaceae</taxon>
        <taxon>Deinococcus</taxon>
    </lineage>
</organism>
<dbReference type="SUPFAM" id="SSF51161">
    <property type="entry name" value="Trimeric LpxA-like enzymes"/>
    <property type="match status" value="1"/>
</dbReference>
<dbReference type="GO" id="GO:0005978">
    <property type="term" value="P:glycogen biosynthetic process"/>
    <property type="evidence" value="ECO:0007669"/>
    <property type="project" value="UniProtKB-KW"/>
</dbReference>
<dbReference type="InterPro" id="IPR005835">
    <property type="entry name" value="NTP_transferase_dom"/>
</dbReference>
<sequence>MASSRSLSSGPTGRGTRVRGKRVLAIILAGGQGKRLGVLTQERAKPTLTFAGTYRLIDFALSNCVHSGLSDVWVIEEYELHTLNDHLGSGRPWDLDRTHGGLQVLPPFSGAEAEGGFASGNADALFIHRRLIRQYQPDVLLVLSADHVYTLDYRPVIEEHLNSGAAVTMVTTKVPKGEDASRFGVVKVGPGGKVTEFAYKPEQPRSQTITTEIFVYDAPKLLKQLERLHAAKGKGGHLGDFGDELIPAFVEAGEAHATDLGGYWLDVGLPDAYWRAHQDVLRGRAVTLDDPGWPILTSSIPRMPARLEKGAKVAGSLVSYGCRVAGTVRGSVLAPGVVVEEGASVEDSVLLRDVVVRAGVRVRRAIVDEEADLRANVGGGQKLTVVGARARVKTAVKGGAEVEPGPGR</sequence>
<feature type="domain" description="Glucose-1-phosphate adenylyltransferase/Bifunctional protein GlmU-like C-terminal hexapeptide" evidence="6">
    <location>
        <begin position="310"/>
        <end position="377"/>
    </location>
</feature>
<reference evidence="7 8" key="1">
    <citation type="submission" date="2018-03" db="EMBL/GenBank/DDBJ databases">
        <title>Draft genome of Deinococcus sp. OD32.</title>
        <authorList>
            <person name="Wang X.-P."/>
            <person name="Du Z.-J."/>
        </authorList>
    </citation>
    <scope>NUCLEOTIDE SEQUENCE [LARGE SCALE GENOMIC DNA]</scope>
    <source>
        <strain evidence="7 8">OD32</strain>
    </source>
</reference>
<dbReference type="InterPro" id="IPR011831">
    <property type="entry name" value="ADP-Glc_PPase"/>
</dbReference>
<accession>A0A2T3W5Q1</accession>
<proteinExistence type="inferred from homology"/>
<keyword evidence="2 7" id="KW-0808">Transferase</keyword>
<keyword evidence="4" id="KW-0320">Glycogen biosynthesis</keyword>
<dbReference type="Pfam" id="PF24894">
    <property type="entry name" value="Hexapep_GlmU"/>
    <property type="match status" value="1"/>
</dbReference>
<dbReference type="Gene3D" id="3.90.550.10">
    <property type="entry name" value="Spore Coat Polysaccharide Biosynthesis Protein SpsA, Chain A"/>
    <property type="match status" value="1"/>
</dbReference>
<evidence type="ECO:0000256" key="1">
    <source>
        <dbReference type="ARBA" id="ARBA00010443"/>
    </source>
</evidence>
<evidence type="ECO:0000256" key="2">
    <source>
        <dbReference type="ARBA" id="ARBA00022679"/>
    </source>
</evidence>
<dbReference type="InterPro" id="IPR056818">
    <property type="entry name" value="GlmU/GlgC-like_hexapep"/>
</dbReference>
<comment type="caution">
    <text evidence="7">The sequence shown here is derived from an EMBL/GenBank/DDBJ whole genome shotgun (WGS) entry which is preliminary data.</text>
</comment>
<evidence type="ECO:0000256" key="3">
    <source>
        <dbReference type="ARBA" id="ARBA00022695"/>
    </source>
</evidence>
<comment type="similarity">
    <text evidence="1">Belongs to the bacterial/plant glucose-1-phosphate adenylyltransferase family.</text>
</comment>
<dbReference type="SUPFAM" id="SSF53448">
    <property type="entry name" value="Nucleotide-diphospho-sugar transferases"/>
    <property type="match status" value="1"/>
</dbReference>
<evidence type="ECO:0000256" key="4">
    <source>
        <dbReference type="ARBA" id="ARBA00023056"/>
    </source>
</evidence>
<name>A0A2T3W5Q1_9DEIO</name>
<dbReference type="Proteomes" id="UP000240317">
    <property type="component" value="Unassembled WGS sequence"/>
</dbReference>
<protein>
    <submittedName>
        <fullName evidence="7">Glucose-1-phosphate adenylyltransferase</fullName>
    </submittedName>
</protein>
<keyword evidence="3 7" id="KW-0548">Nucleotidyltransferase</keyword>
<dbReference type="GO" id="GO:0008878">
    <property type="term" value="F:glucose-1-phosphate adenylyltransferase activity"/>
    <property type="evidence" value="ECO:0007669"/>
    <property type="project" value="InterPro"/>
</dbReference>
<dbReference type="InterPro" id="IPR011004">
    <property type="entry name" value="Trimer_LpxA-like_sf"/>
</dbReference>
<evidence type="ECO:0000313" key="8">
    <source>
        <dbReference type="Proteomes" id="UP000240317"/>
    </source>
</evidence>
<dbReference type="AlphaFoldDB" id="A0A2T3W5Q1"/>
<dbReference type="CDD" id="cd02508">
    <property type="entry name" value="ADP_Glucose_PP"/>
    <property type="match status" value="1"/>
</dbReference>
<dbReference type="InterPro" id="IPR029044">
    <property type="entry name" value="Nucleotide-diphossugar_trans"/>
</dbReference>
<dbReference type="Pfam" id="PF00483">
    <property type="entry name" value="NTP_transferase"/>
    <property type="match status" value="1"/>
</dbReference>
<evidence type="ECO:0000259" key="6">
    <source>
        <dbReference type="Pfam" id="PF24894"/>
    </source>
</evidence>
<feature type="domain" description="Nucleotidyl transferase" evidence="5">
    <location>
        <begin position="25"/>
        <end position="281"/>
    </location>
</feature>
<dbReference type="EMBL" id="PYSV01000014">
    <property type="protein sequence ID" value="PTA67207.1"/>
    <property type="molecule type" value="Genomic_DNA"/>
</dbReference>
<evidence type="ECO:0000313" key="7">
    <source>
        <dbReference type="EMBL" id="PTA67207.1"/>
    </source>
</evidence>